<dbReference type="Proteomes" id="UP001500822">
    <property type="component" value="Unassembled WGS sequence"/>
</dbReference>
<evidence type="ECO:0000313" key="1">
    <source>
        <dbReference type="EMBL" id="GAA4757127.1"/>
    </source>
</evidence>
<proteinExistence type="predicted"/>
<organism evidence="1 2">
    <name type="scientific">Gordonia alkaliphila</name>
    <dbReference type="NCBI Taxonomy" id="1053547"/>
    <lineage>
        <taxon>Bacteria</taxon>
        <taxon>Bacillati</taxon>
        <taxon>Actinomycetota</taxon>
        <taxon>Actinomycetes</taxon>
        <taxon>Mycobacteriales</taxon>
        <taxon>Gordoniaceae</taxon>
        <taxon>Gordonia</taxon>
    </lineage>
</organism>
<gene>
    <name evidence="1" type="ORF">GCM10023217_31560</name>
</gene>
<accession>A0ABP8ZHY8</accession>
<name>A0ABP8ZHY8_9ACTN</name>
<sequence length="92" mass="9109">MAVGISLGTAAVCSLPSRSPEPSCGVVVALGLREGLTVLSVGTAVKVGMLDAVWLGRPRCGDGIESIGGNCFRCASPIAAMTAIGLFASESA</sequence>
<evidence type="ECO:0000313" key="2">
    <source>
        <dbReference type="Proteomes" id="UP001500822"/>
    </source>
</evidence>
<reference evidence="2" key="1">
    <citation type="journal article" date="2019" name="Int. J. Syst. Evol. Microbiol.">
        <title>The Global Catalogue of Microorganisms (GCM) 10K type strain sequencing project: providing services to taxonomists for standard genome sequencing and annotation.</title>
        <authorList>
            <consortium name="The Broad Institute Genomics Platform"/>
            <consortium name="The Broad Institute Genome Sequencing Center for Infectious Disease"/>
            <person name="Wu L."/>
            <person name="Ma J."/>
        </authorList>
    </citation>
    <scope>NUCLEOTIDE SEQUENCE [LARGE SCALE GENOMIC DNA]</scope>
    <source>
        <strain evidence="2">JCM 18077</strain>
    </source>
</reference>
<comment type="caution">
    <text evidence="1">The sequence shown here is derived from an EMBL/GenBank/DDBJ whole genome shotgun (WGS) entry which is preliminary data.</text>
</comment>
<keyword evidence="2" id="KW-1185">Reference proteome</keyword>
<protein>
    <submittedName>
        <fullName evidence="1">Uncharacterized protein</fullName>
    </submittedName>
</protein>
<dbReference type="EMBL" id="BAABIE010000017">
    <property type="protein sequence ID" value="GAA4757127.1"/>
    <property type="molecule type" value="Genomic_DNA"/>
</dbReference>